<protein>
    <submittedName>
        <fullName evidence="1">3-methyladenine DNA glycosylase AlkD</fullName>
    </submittedName>
</protein>
<dbReference type="Pfam" id="PF08713">
    <property type="entry name" value="DNA_alkylation"/>
    <property type="match status" value="1"/>
</dbReference>
<comment type="caution">
    <text evidence="1">The sequence shown here is derived from an EMBL/GenBank/DDBJ whole genome shotgun (WGS) entry which is preliminary data.</text>
</comment>
<gene>
    <name evidence="1" type="ORF">J2Y69_001898</name>
</gene>
<keyword evidence="2" id="KW-1185">Reference proteome</keyword>
<dbReference type="InterPro" id="IPR016024">
    <property type="entry name" value="ARM-type_fold"/>
</dbReference>
<name>A0ABU1SCF0_9MICO</name>
<organism evidence="1 2">
    <name type="scientific">Microbacterium resistens</name>
    <dbReference type="NCBI Taxonomy" id="156977"/>
    <lineage>
        <taxon>Bacteria</taxon>
        <taxon>Bacillati</taxon>
        <taxon>Actinomycetota</taxon>
        <taxon>Actinomycetes</taxon>
        <taxon>Micrococcales</taxon>
        <taxon>Microbacteriaceae</taxon>
        <taxon>Microbacterium</taxon>
    </lineage>
</organism>
<evidence type="ECO:0000313" key="1">
    <source>
        <dbReference type="EMBL" id="MDR6867297.1"/>
    </source>
</evidence>
<dbReference type="Proteomes" id="UP001259347">
    <property type="component" value="Unassembled WGS sequence"/>
</dbReference>
<sequence length="224" mass="25303">MTSSDALVIEIRAALRQAADPALAPGQQAYMKSTMPFLGVRVPAARATTRRLARGVKDAGVLRAAALTLWREAGFREERYAATELMGLRPVRGRLDAIEVHEEMIRTGAWWDHSDEVAHRLAETLDAHPIETTALLRRWLADEDFWIRRVAIIAQLGRKDRTDLALLVEAIETNIDDREFFIRKAIGWALREVAKTDPDWVRAFVEAHPALSPLSRREALKHLS</sequence>
<dbReference type="Gene3D" id="1.25.10.90">
    <property type="match status" value="1"/>
</dbReference>
<dbReference type="CDD" id="cd07064">
    <property type="entry name" value="AlkD_like_1"/>
    <property type="match status" value="1"/>
</dbReference>
<dbReference type="SUPFAM" id="SSF48371">
    <property type="entry name" value="ARM repeat"/>
    <property type="match status" value="1"/>
</dbReference>
<reference evidence="1 2" key="1">
    <citation type="submission" date="2023-07" db="EMBL/GenBank/DDBJ databases">
        <title>Sorghum-associated microbial communities from plants grown in Nebraska, USA.</title>
        <authorList>
            <person name="Schachtman D."/>
        </authorList>
    </citation>
    <scope>NUCLEOTIDE SEQUENCE [LARGE SCALE GENOMIC DNA]</scope>
    <source>
        <strain evidence="1 2">2980</strain>
    </source>
</reference>
<dbReference type="InterPro" id="IPR014825">
    <property type="entry name" value="DNA_alkylation"/>
</dbReference>
<dbReference type="PANTHER" id="PTHR34070:SF1">
    <property type="entry name" value="DNA ALKYLATION REPAIR PROTEIN"/>
    <property type="match status" value="1"/>
</dbReference>
<accession>A0ABU1SCF0</accession>
<dbReference type="EMBL" id="JAVDUM010000007">
    <property type="protein sequence ID" value="MDR6867297.1"/>
    <property type="molecule type" value="Genomic_DNA"/>
</dbReference>
<evidence type="ECO:0000313" key="2">
    <source>
        <dbReference type="Proteomes" id="UP001259347"/>
    </source>
</evidence>
<dbReference type="RefSeq" id="WP_310019956.1">
    <property type="nucleotide sequence ID" value="NZ_JAVDUM010000007.1"/>
</dbReference>
<proteinExistence type="predicted"/>
<dbReference type="PANTHER" id="PTHR34070">
    <property type="entry name" value="ARMADILLO-TYPE FOLD"/>
    <property type="match status" value="1"/>
</dbReference>